<dbReference type="InterPro" id="IPR050980">
    <property type="entry name" value="2C_sensor_his_kinase"/>
</dbReference>
<dbReference type="SMART" id="SM00387">
    <property type="entry name" value="HATPase_c"/>
    <property type="match status" value="1"/>
</dbReference>
<comment type="catalytic activity">
    <reaction evidence="1">
        <text>ATP + protein L-histidine = ADP + protein N-phospho-L-histidine.</text>
        <dbReference type="EC" id="2.7.13.3"/>
    </reaction>
</comment>
<dbReference type="InterPro" id="IPR036890">
    <property type="entry name" value="HATPase_C_sf"/>
</dbReference>
<dbReference type="Pfam" id="PF02518">
    <property type="entry name" value="HATPase_c"/>
    <property type="match status" value="1"/>
</dbReference>
<dbReference type="PROSITE" id="PS50109">
    <property type="entry name" value="HIS_KIN"/>
    <property type="match status" value="1"/>
</dbReference>
<organism evidence="9 10">
    <name type="scientific">Allopseudospirillum japonicum</name>
    <dbReference type="NCBI Taxonomy" id="64971"/>
    <lineage>
        <taxon>Bacteria</taxon>
        <taxon>Pseudomonadati</taxon>
        <taxon>Pseudomonadota</taxon>
        <taxon>Gammaproteobacteria</taxon>
        <taxon>Oceanospirillales</taxon>
        <taxon>Oceanospirillaceae</taxon>
        <taxon>Allopseudospirillum</taxon>
    </lineage>
</organism>
<name>A0A1H6RUK6_9GAMM</name>
<feature type="transmembrane region" description="Helical" evidence="7">
    <location>
        <begin position="110"/>
        <end position="139"/>
    </location>
</feature>
<dbReference type="PANTHER" id="PTHR44936:SF10">
    <property type="entry name" value="SENSOR PROTEIN RSTB"/>
    <property type="match status" value="1"/>
</dbReference>
<evidence type="ECO:0000256" key="3">
    <source>
        <dbReference type="ARBA" id="ARBA00022679"/>
    </source>
</evidence>
<dbReference type="Gene3D" id="3.30.565.10">
    <property type="entry name" value="Histidine kinase-like ATPase, C-terminal domain"/>
    <property type="match status" value="1"/>
</dbReference>
<keyword evidence="7" id="KW-1133">Transmembrane helix</keyword>
<feature type="domain" description="Histidine kinase" evidence="8">
    <location>
        <begin position="217"/>
        <end position="422"/>
    </location>
</feature>
<dbReference type="RefSeq" id="WP_093308947.1">
    <property type="nucleotide sequence ID" value="NZ_FNYH01000004.1"/>
</dbReference>
<keyword evidence="4" id="KW-0547">Nucleotide-binding</keyword>
<dbReference type="PRINTS" id="PR00344">
    <property type="entry name" value="BCTRLSENSOR"/>
</dbReference>
<evidence type="ECO:0000313" key="9">
    <source>
        <dbReference type="EMBL" id="SEI55470.1"/>
    </source>
</evidence>
<proteinExistence type="predicted"/>
<evidence type="ECO:0000256" key="7">
    <source>
        <dbReference type="SAM" id="Phobius"/>
    </source>
</evidence>
<evidence type="ECO:0000256" key="1">
    <source>
        <dbReference type="ARBA" id="ARBA00000085"/>
    </source>
</evidence>
<dbReference type="OrthoDB" id="9785252at2"/>
<dbReference type="SUPFAM" id="SSF55874">
    <property type="entry name" value="ATPase domain of HSP90 chaperone/DNA topoisomerase II/histidine kinase"/>
    <property type="match status" value="1"/>
</dbReference>
<keyword evidence="6" id="KW-0067">ATP-binding</keyword>
<keyword evidence="7" id="KW-0812">Transmembrane</keyword>
<dbReference type="SUPFAM" id="SSF47384">
    <property type="entry name" value="Homodimeric domain of signal transducing histidine kinase"/>
    <property type="match status" value="1"/>
</dbReference>
<evidence type="ECO:0000256" key="4">
    <source>
        <dbReference type="ARBA" id="ARBA00022741"/>
    </source>
</evidence>
<dbReference type="EC" id="2.7.13.3" evidence="2"/>
<dbReference type="InterPro" id="IPR005467">
    <property type="entry name" value="His_kinase_dom"/>
</dbReference>
<feature type="transmembrane region" description="Helical" evidence="7">
    <location>
        <begin position="159"/>
        <end position="182"/>
    </location>
</feature>
<dbReference type="InterPro" id="IPR003594">
    <property type="entry name" value="HATPase_dom"/>
</dbReference>
<dbReference type="STRING" id="64971.SAMN05421831_10470"/>
<evidence type="ECO:0000256" key="5">
    <source>
        <dbReference type="ARBA" id="ARBA00022777"/>
    </source>
</evidence>
<reference evidence="10" key="1">
    <citation type="submission" date="2016-10" db="EMBL/GenBank/DDBJ databases">
        <authorList>
            <person name="Varghese N."/>
            <person name="Submissions S."/>
        </authorList>
    </citation>
    <scope>NUCLEOTIDE SEQUENCE [LARGE SCALE GENOMIC DNA]</scope>
    <source>
        <strain evidence="10">DSM 7165</strain>
    </source>
</reference>
<dbReference type="GO" id="GO:0000155">
    <property type="term" value="F:phosphorelay sensor kinase activity"/>
    <property type="evidence" value="ECO:0007669"/>
    <property type="project" value="InterPro"/>
</dbReference>
<dbReference type="InterPro" id="IPR004358">
    <property type="entry name" value="Sig_transdc_His_kin-like_C"/>
</dbReference>
<feature type="transmembrane region" description="Helical" evidence="7">
    <location>
        <begin position="81"/>
        <end position="98"/>
    </location>
</feature>
<dbReference type="GO" id="GO:0005886">
    <property type="term" value="C:plasma membrane"/>
    <property type="evidence" value="ECO:0007669"/>
    <property type="project" value="TreeGrafter"/>
</dbReference>
<accession>A0A1H6RUK6</accession>
<evidence type="ECO:0000313" key="10">
    <source>
        <dbReference type="Proteomes" id="UP000242999"/>
    </source>
</evidence>
<evidence type="ECO:0000259" key="8">
    <source>
        <dbReference type="PROSITE" id="PS50109"/>
    </source>
</evidence>
<sequence length="422" mass="47075">MPSPLSAPLSLATPRRNLARLTLVRGISWTGFLACIIIGIEIFQFHLAAAGVFVVVILMGLINIVSWWRLQKAWPVTESEYFFHLLFDVTGLTLLFYFTGGATNPFISYYLVPLTISAATLPWIYSWIIATATLSAYTFLMQFYHPIPQLVHDQNLGVVNLHILGMWINFLMSAGLITFFVFKMANALRARDAHLAHIREQGLRDEQILAIATQAAGTAHELGTPLSTMAIVLGEMCEAYQDDEELMQELHLLQQQVKTCKTTLQGLVKAADRDQLASRQVQMLDVWWQQVMTHWQVLRPDVVAQIEWASTGPMPQIAPEVTWQQAMLNLLNNAADASPQAVHIRFTWDTTQTYINIRDQGTGIAEEIIEQLGDSLISTKQEGMGLGLLLTHATLNRAGGEVRLYNHPEGGTLTQVVLPLAS</sequence>
<dbReference type="AlphaFoldDB" id="A0A1H6RUK6"/>
<feature type="transmembrane region" description="Helical" evidence="7">
    <location>
        <begin position="47"/>
        <end position="69"/>
    </location>
</feature>
<keyword evidence="7" id="KW-0472">Membrane</keyword>
<protein>
    <recommendedName>
        <fullName evidence="2">histidine kinase</fullName>
        <ecNumber evidence="2">2.7.13.3</ecNumber>
    </recommendedName>
</protein>
<keyword evidence="3" id="KW-0808">Transferase</keyword>
<dbReference type="Proteomes" id="UP000242999">
    <property type="component" value="Unassembled WGS sequence"/>
</dbReference>
<dbReference type="InterPro" id="IPR036097">
    <property type="entry name" value="HisK_dim/P_sf"/>
</dbReference>
<evidence type="ECO:0000256" key="6">
    <source>
        <dbReference type="ARBA" id="ARBA00022840"/>
    </source>
</evidence>
<keyword evidence="5 9" id="KW-0418">Kinase</keyword>
<feature type="transmembrane region" description="Helical" evidence="7">
    <location>
        <begin position="20"/>
        <end position="40"/>
    </location>
</feature>
<dbReference type="GO" id="GO:0005524">
    <property type="term" value="F:ATP binding"/>
    <property type="evidence" value="ECO:0007669"/>
    <property type="project" value="UniProtKB-KW"/>
</dbReference>
<dbReference type="PANTHER" id="PTHR44936">
    <property type="entry name" value="SENSOR PROTEIN CREC"/>
    <property type="match status" value="1"/>
</dbReference>
<dbReference type="EMBL" id="FNYH01000004">
    <property type="protein sequence ID" value="SEI55470.1"/>
    <property type="molecule type" value="Genomic_DNA"/>
</dbReference>
<evidence type="ECO:0000256" key="2">
    <source>
        <dbReference type="ARBA" id="ARBA00012438"/>
    </source>
</evidence>
<gene>
    <name evidence="9" type="ORF">SAMN05421831_10470</name>
</gene>
<dbReference type="Gene3D" id="1.10.287.130">
    <property type="match status" value="1"/>
</dbReference>
<keyword evidence="10" id="KW-1185">Reference proteome</keyword>